<feature type="region of interest" description="Disordered" evidence="2">
    <location>
        <begin position="28"/>
        <end position="66"/>
    </location>
</feature>
<evidence type="ECO:0000259" key="4">
    <source>
        <dbReference type="Pfam" id="PF02563"/>
    </source>
</evidence>
<feature type="compositionally biased region" description="Basic and acidic residues" evidence="2">
    <location>
        <begin position="31"/>
        <end position="42"/>
    </location>
</feature>
<keyword evidence="1 3" id="KW-0732">Signal</keyword>
<feature type="chain" id="PRO_5014609921" evidence="3">
    <location>
        <begin position="23"/>
        <end position="248"/>
    </location>
</feature>
<dbReference type="OrthoDB" id="9808948at2"/>
<evidence type="ECO:0000256" key="1">
    <source>
        <dbReference type="ARBA" id="ARBA00022729"/>
    </source>
</evidence>
<feature type="domain" description="Polysaccharide export protein N-terminal" evidence="4">
    <location>
        <begin position="64"/>
        <end position="138"/>
    </location>
</feature>
<gene>
    <name evidence="6" type="ORF">THSYN_11725</name>
</gene>
<evidence type="ECO:0000256" key="3">
    <source>
        <dbReference type="SAM" id="SignalP"/>
    </source>
</evidence>
<evidence type="ECO:0000313" key="6">
    <source>
        <dbReference type="EMBL" id="AUB81557.1"/>
    </source>
</evidence>
<name>A0A2K8U7N4_9GAMM</name>
<dbReference type="InterPro" id="IPR049712">
    <property type="entry name" value="Poly_export"/>
</dbReference>
<proteinExistence type="predicted"/>
<sequence>MKHQSRLPIALLFAGAAGLCAAAGGNVTDDDWPRGRGDRHAAPDTAGPGRWVPALQGPPPAPAARQTGRIRPADLVRVQVFQVDELSSEERVDADGRILLPLLGPVAVAGLTPREAAARIAALLRKDYLQDPRVDLDLKESANQQVTVLGSVKRSGVFPLQGETSLLQAIALAQGFDPLAKQSGVLLFRADAAGRPVAYVVDAAAVQRGELRDPVLVGGDRVVVPESGGAVLLKGATDTLRALLRIPF</sequence>
<dbReference type="PANTHER" id="PTHR33619">
    <property type="entry name" value="POLYSACCHARIDE EXPORT PROTEIN GFCE-RELATED"/>
    <property type="match status" value="1"/>
</dbReference>
<dbReference type="RefSeq" id="WP_100919324.1">
    <property type="nucleotide sequence ID" value="NZ_CP020370.1"/>
</dbReference>
<dbReference type="Proteomes" id="UP000232638">
    <property type="component" value="Chromosome"/>
</dbReference>
<evidence type="ECO:0000256" key="2">
    <source>
        <dbReference type="SAM" id="MobiDB-lite"/>
    </source>
</evidence>
<reference evidence="6 7" key="1">
    <citation type="submission" date="2017-03" db="EMBL/GenBank/DDBJ databases">
        <title>Complete genome sequence of Candidatus 'Thiodictyon syntrophicum' sp. nov. strain Cad16T, a photolithoautotroph purple sulfur bacterium isolated from an alpine meromictic lake.</title>
        <authorList>
            <person name="Luedin S.M."/>
            <person name="Pothier J.F."/>
            <person name="Danza F."/>
            <person name="Storelli N."/>
            <person name="Wittwer M."/>
            <person name="Tonolla M."/>
        </authorList>
    </citation>
    <scope>NUCLEOTIDE SEQUENCE [LARGE SCALE GENOMIC DNA]</scope>
    <source>
        <strain evidence="6 7">Cad16T</strain>
    </source>
</reference>
<dbReference type="GO" id="GO:0015159">
    <property type="term" value="F:polysaccharide transmembrane transporter activity"/>
    <property type="evidence" value="ECO:0007669"/>
    <property type="project" value="InterPro"/>
</dbReference>
<keyword evidence="7" id="KW-1185">Reference proteome</keyword>
<dbReference type="AlphaFoldDB" id="A0A2K8U7N4"/>
<dbReference type="EMBL" id="CP020370">
    <property type="protein sequence ID" value="AUB81557.1"/>
    <property type="molecule type" value="Genomic_DNA"/>
</dbReference>
<evidence type="ECO:0000313" key="7">
    <source>
        <dbReference type="Proteomes" id="UP000232638"/>
    </source>
</evidence>
<dbReference type="InterPro" id="IPR019554">
    <property type="entry name" value="Soluble_ligand-bd"/>
</dbReference>
<evidence type="ECO:0000259" key="5">
    <source>
        <dbReference type="Pfam" id="PF10531"/>
    </source>
</evidence>
<accession>A0A2K8U7N4</accession>
<dbReference type="KEGG" id="tsy:THSYN_11725"/>
<dbReference type="InterPro" id="IPR003715">
    <property type="entry name" value="Poly_export_N"/>
</dbReference>
<dbReference type="Pfam" id="PF10531">
    <property type="entry name" value="SLBB"/>
    <property type="match status" value="1"/>
</dbReference>
<dbReference type="PANTHER" id="PTHR33619:SF3">
    <property type="entry name" value="POLYSACCHARIDE EXPORT PROTEIN GFCE-RELATED"/>
    <property type="match status" value="1"/>
</dbReference>
<feature type="domain" description="Soluble ligand binding" evidence="5">
    <location>
        <begin position="146"/>
        <end position="200"/>
    </location>
</feature>
<organism evidence="6 7">
    <name type="scientific">Candidatus Thiodictyon syntrophicum</name>
    <dbReference type="NCBI Taxonomy" id="1166950"/>
    <lineage>
        <taxon>Bacteria</taxon>
        <taxon>Pseudomonadati</taxon>
        <taxon>Pseudomonadota</taxon>
        <taxon>Gammaproteobacteria</taxon>
        <taxon>Chromatiales</taxon>
        <taxon>Chromatiaceae</taxon>
        <taxon>Thiodictyon</taxon>
    </lineage>
</organism>
<feature type="signal peptide" evidence="3">
    <location>
        <begin position="1"/>
        <end position="22"/>
    </location>
</feature>
<dbReference type="Gene3D" id="3.10.560.10">
    <property type="entry name" value="Outer membrane lipoprotein wza domain like"/>
    <property type="match status" value="1"/>
</dbReference>
<dbReference type="Pfam" id="PF02563">
    <property type="entry name" value="Poly_export"/>
    <property type="match status" value="1"/>
</dbReference>
<protein>
    <submittedName>
        <fullName evidence="6">Uncharacterized protein</fullName>
    </submittedName>
</protein>